<accession>A0A1K1LP56</accession>
<evidence type="ECO:0000256" key="1">
    <source>
        <dbReference type="SAM" id="SignalP"/>
    </source>
</evidence>
<dbReference type="EMBL" id="FPIZ01000001">
    <property type="protein sequence ID" value="SFW12673.1"/>
    <property type="molecule type" value="Genomic_DNA"/>
</dbReference>
<evidence type="ECO:0000313" key="5">
    <source>
        <dbReference type="Proteomes" id="UP000183788"/>
    </source>
</evidence>
<gene>
    <name evidence="3" type="ORF">SAMN05661012_00097</name>
    <name evidence="4" type="ORF">SR876_31255</name>
</gene>
<name>A0A1K1LP56_9BACT</name>
<dbReference type="Proteomes" id="UP000183788">
    <property type="component" value="Unassembled WGS sequence"/>
</dbReference>
<dbReference type="Pfam" id="PF09917">
    <property type="entry name" value="DUF2147"/>
    <property type="match status" value="1"/>
</dbReference>
<dbReference type="RefSeq" id="WP_072356617.1">
    <property type="nucleotide sequence ID" value="NZ_CP139972.1"/>
</dbReference>
<evidence type="ECO:0000313" key="6">
    <source>
        <dbReference type="Proteomes" id="UP001326715"/>
    </source>
</evidence>
<dbReference type="Proteomes" id="UP001326715">
    <property type="component" value="Chromosome"/>
</dbReference>
<feature type="domain" description="DUF2147" evidence="2">
    <location>
        <begin position="26"/>
        <end position="143"/>
    </location>
</feature>
<feature type="signal peptide" evidence="1">
    <location>
        <begin position="1"/>
        <end position="20"/>
    </location>
</feature>
<dbReference type="PANTHER" id="PTHR36919:SF2">
    <property type="entry name" value="BLL6627 PROTEIN"/>
    <property type="match status" value="1"/>
</dbReference>
<proteinExistence type="predicted"/>
<organism evidence="3 5">
    <name type="scientific">Chitinophaga sancti</name>
    <dbReference type="NCBI Taxonomy" id="1004"/>
    <lineage>
        <taxon>Bacteria</taxon>
        <taxon>Pseudomonadati</taxon>
        <taxon>Bacteroidota</taxon>
        <taxon>Chitinophagia</taxon>
        <taxon>Chitinophagales</taxon>
        <taxon>Chitinophagaceae</taxon>
        <taxon>Chitinophaga</taxon>
    </lineage>
</organism>
<sequence length="144" mass="16385">MKRIAFLLITLLFSTQVLLAQDKILGNWLSEEKDGRIEIYKTGDKYSGKLIWGKDLVEADGKTPRKDRTDTKNSDPKLRSRPLLGLVLLTNFTYRDGEWSGGKIYDPKSGKTYSCTMKLKGEKLEIRGYVGISMFGRTTVWTRG</sequence>
<evidence type="ECO:0000259" key="2">
    <source>
        <dbReference type="Pfam" id="PF09917"/>
    </source>
</evidence>
<evidence type="ECO:0000313" key="4">
    <source>
        <dbReference type="EMBL" id="WQG89412.1"/>
    </source>
</evidence>
<keyword evidence="1" id="KW-0732">Signal</keyword>
<dbReference type="PANTHER" id="PTHR36919">
    <property type="entry name" value="BLR1215 PROTEIN"/>
    <property type="match status" value="1"/>
</dbReference>
<dbReference type="AlphaFoldDB" id="A0A1K1LP56"/>
<keyword evidence="6" id="KW-1185">Reference proteome</keyword>
<evidence type="ECO:0000313" key="3">
    <source>
        <dbReference type="EMBL" id="SFW12673.1"/>
    </source>
</evidence>
<feature type="chain" id="PRO_5012476091" evidence="1">
    <location>
        <begin position="21"/>
        <end position="144"/>
    </location>
</feature>
<dbReference type="OrthoDB" id="9814399at2"/>
<dbReference type="InterPro" id="IPR019223">
    <property type="entry name" value="DUF2147"/>
</dbReference>
<dbReference type="EMBL" id="CP140154">
    <property type="protein sequence ID" value="WQG89412.1"/>
    <property type="molecule type" value="Genomic_DNA"/>
</dbReference>
<dbReference type="STRING" id="1004.SAMN05661012_00097"/>
<reference evidence="3 5" key="1">
    <citation type="submission" date="2016-11" db="EMBL/GenBank/DDBJ databases">
        <authorList>
            <person name="Jaros S."/>
            <person name="Januszkiewicz K."/>
            <person name="Wedrychowicz H."/>
        </authorList>
    </citation>
    <scope>NUCLEOTIDE SEQUENCE [LARGE SCALE GENOMIC DNA]</scope>
    <source>
        <strain evidence="3 5">DSM 784</strain>
    </source>
</reference>
<dbReference type="Gene3D" id="2.40.128.520">
    <property type="match status" value="1"/>
</dbReference>
<protein>
    <submittedName>
        <fullName evidence="4">DUF2147 domain-containing protein</fullName>
    </submittedName>
</protein>
<reference evidence="4 6" key="2">
    <citation type="submission" date="2023-11" db="EMBL/GenBank/DDBJ databases">
        <title>MicrobeMod: A computational toolkit for identifying prokaryotic methylation and restriction-modification with nanopore sequencing.</title>
        <authorList>
            <person name="Crits-Christoph A."/>
            <person name="Kang S.C."/>
            <person name="Lee H."/>
            <person name="Ostrov N."/>
        </authorList>
    </citation>
    <scope>NUCLEOTIDE SEQUENCE [LARGE SCALE GENOMIC DNA]</scope>
    <source>
        <strain evidence="4 6">ATCC 23090</strain>
    </source>
</reference>